<keyword evidence="3 6" id="KW-0812">Transmembrane</keyword>
<accession>A0A9W6LL56</accession>
<reference evidence="8" key="1">
    <citation type="submission" date="2022-12" db="EMBL/GenBank/DDBJ databases">
        <title>Reference genome sequencing for broad-spectrum identification of bacterial and archaeal isolates by mass spectrometry.</title>
        <authorList>
            <person name="Sekiguchi Y."/>
            <person name="Tourlousse D.M."/>
        </authorList>
    </citation>
    <scope>NUCLEOTIDE SEQUENCE</scope>
    <source>
        <strain evidence="8">TSL-P1</strain>
    </source>
</reference>
<dbReference type="InterPro" id="IPR051539">
    <property type="entry name" value="T4SS-coupling_protein"/>
</dbReference>
<feature type="transmembrane region" description="Helical" evidence="6">
    <location>
        <begin position="82"/>
        <end position="99"/>
    </location>
</feature>
<dbReference type="PANTHER" id="PTHR37937">
    <property type="entry name" value="CONJUGATIVE TRANSFER: DNA TRANSPORT"/>
    <property type="match status" value="1"/>
</dbReference>
<dbReference type="SUPFAM" id="SSF52540">
    <property type="entry name" value="P-loop containing nucleoside triphosphate hydrolases"/>
    <property type="match status" value="1"/>
</dbReference>
<evidence type="ECO:0000313" key="8">
    <source>
        <dbReference type="EMBL" id="GLI53973.1"/>
    </source>
</evidence>
<name>A0A9W6LL56_9BACT</name>
<keyword evidence="2" id="KW-1003">Cell membrane</keyword>
<feature type="domain" description="Type IV secretion system coupling protein TraD DNA-binding" evidence="7">
    <location>
        <begin position="142"/>
        <end position="528"/>
    </location>
</feature>
<evidence type="ECO:0000259" key="7">
    <source>
        <dbReference type="Pfam" id="PF10412"/>
    </source>
</evidence>
<evidence type="ECO:0000256" key="6">
    <source>
        <dbReference type="SAM" id="Phobius"/>
    </source>
</evidence>
<evidence type="ECO:0000256" key="5">
    <source>
        <dbReference type="ARBA" id="ARBA00023136"/>
    </source>
</evidence>
<organism evidence="8 9">
    <name type="scientific">Thermodesulfovibrio yellowstonii</name>
    <dbReference type="NCBI Taxonomy" id="28262"/>
    <lineage>
        <taxon>Bacteria</taxon>
        <taxon>Pseudomonadati</taxon>
        <taxon>Nitrospirota</taxon>
        <taxon>Thermodesulfovibrionia</taxon>
        <taxon>Thermodesulfovibrionales</taxon>
        <taxon>Thermodesulfovibrionaceae</taxon>
        <taxon>Thermodesulfovibrio</taxon>
    </lineage>
</organism>
<dbReference type="GO" id="GO:0005886">
    <property type="term" value="C:plasma membrane"/>
    <property type="evidence" value="ECO:0007669"/>
    <property type="project" value="UniProtKB-SubCell"/>
</dbReference>
<proteinExistence type="predicted"/>
<evidence type="ECO:0000256" key="4">
    <source>
        <dbReference type="ARBA" id="ARBA00022989"/>
    </source>
</evidence>
<evidence type="ECO:0000256" key="3">
    <source>
        <dbReference type="ARBA" id="ARBA00022692"/>
    </source>
</evidence>
<evidence type="ECO:0000313" key="9">
    <source>
        <dbReference type="Proteomes" id="UP001144297"/>
    </source>
</evidence>
<comment type="subcellular location">
    <subcellularLocation>
        <location evidence="1">Cell membrane</location>
        <topology evidence="1">Multi-pass membrane protein</topology>
    </subcellularLocation>
</comment>
<dbReference type="EMBL" id="BSDX01000001">
    <property type="protein sequence ID" value="GLI53973.1"/>
    <property type="molecule type" value="Genomic_DNA"/>
</dbReference>
<evidence type="ECO:0000256" key="1">
    <source>
        <dbReference type="ARBA" id="ARBA00004651"/>
    </source>
</evidence>
<dbReference type="Pfam" id="PF10412">
    <property type="entry name" value="TrwB_AAD_bind"/>
    <property type="match status" value="1"/>
</dbReference>
<dbReference type="InterPro" id="IPR027417">
    <property type="entry name" value="P-loop_NTPase"/>
</dbReference>
<dbReference type="Gene3D" id="3.40.50.300">
    <property type="entry name" value="P-loop containing nucleotide triphosphate hydrolases"/>
    <property type="match status" value="2"/>
</dbReference>
<dbReference type="PANTHER" id="PTHR37937:SF1">
    <property type="entry name" value="CONJUGATIVE TRANSFER: DNA TRANSPORT"/>
    <property type="match status" value="1"/>
</dbReference>
<dbReference type="Proteomes" id="UP001144297">
    <property type="component" value="Unassembled WGS sequence"/>
</dbReference>
<evidence type="ECO:0000256" key="2">
    <source>
        <dbReference type="ARBA" id="ARBA00022475"/>
    </source>
</evidence>
<keyword evidence="9" id="KW-1185">Reference proteome</keyword>
<keyword evidence="5 6" id="KW-0472">Membrane</keyword>
<comment type="caution">
    <text evidence="8">The sequence shown here is derived from an EMBL/GenBank/DDBJ whole genome shotgun (WGS) entry which is preliminary data.</text>
</comment>
<dbReference type="CDD" id="cd01127">
    <property type="entry name" value="TrwB_TraG_TraD_VirD4"/>
    <property type="match status" value="1"/>
</dbReference>
<sequence>MKEGYKEAKTYKGFEKWFHELQMSFKMHVYTFMIVLLIHLLIPAVYMILFQTKLLGTVIQVFTGFYVQLWPKALEVLLRKGFWIFLLASPVWLLYPMLLTKFKLKAKAITRDEHMRGQRIVEPAELISQIRRDHPNEPVTFNIGKIPIPKRYETTHFFIVGKSGSGKTTMLNQVIEKIRQKNHKAIIYDTKGDYIAKFFDPQKDLIFNPLDSRTLHWNIFDELYLVSDIESFAFSLIPPVPSGHEDEYFITGAREVFYSIMYYLYATNQRTMSALWQTVSQGEAGVIETLKQAVNKYKLDDCKRGLGLLEGYEKGVKSASDIISTMKKYSNCFKYVEHHQSSFKIQDWLNKQDGGFLFLVNYDKIKNVLKPLASVLLEQLGNAALTLPDNRERRLFFVLDEFASLQRMPKFVDFLERGRSKGISLWIATQDINQLEKEYGNRTMNTIVNNCTTTVAFAVQDVNTCDYLSKFFGDREILETDESLSMGPADLRDGLSLTRRRKTDRLILPSEFALLPVFHFYIKIGEYPISKSRIDLKIYPDTQPSYIPDENRFRIATVSEQSEQAQEQVIK</sequence>
<dbReference type="AlphaFoldDB" id="A0A9W6LL56"/>
<gene>
    <name evidence="8" type="ORF">TISLANDTSLP1_16660</name>
</gene>
<protein>
    <submittedName>
        <fullName evidence="8">Conjugative transfer protein TraD</fullName>
    </submittedName>
</protein>
<keyword evidence="4 6" id="KW-1133">Transmembrane helix</keyword>
<dbReference type="InterPro" id="IPR019476">
    <property type="entry name" value="T4SS_TraD_DNA-bd"/>
</dbReference>
<feature type="transmembrane region" description="Helical" evidence="6">
    <location>
        <begin position="27"/>
        <end position="49"/>
    </location>
</feature>